<dbReference type="GO" id="GO:0004519">
    <property type="term" value="F:endonuclease activity"/>
    <property type="evidence" value="ECO:0007669"/>
    <property type="project" value="UniProtKB-KW"/>
</dbReference>
<protein>
    <submittedName>
        <fullName evidence="2">Endonuclease domain-containing protein</fullName>
    </submittedName>
</protein>
<keyword evidence="2" id="KW-0378">Hydrolase</keyword>
<dbReference type="PANTHER" id="PTHR38590">
    <property type="entry name" value="BLL0828 PROTEIN"/>
    <property type="match status" value="1"/>
</dbReference>
<sequence>MTRNRIIPYKPYLKKLARELRKNSTLAEILLWEEIKGKRLGYQFHRQVPLDCFIVNFYCHELMLAIEVDGGSHDNESAIKLDQKRQSKLESLGVKFLRFDDEDVKTQTE</sequence>
<evidence type="ECO:0000313" key="2">
    <source>
        <dbReference type="EMBL" id="WKK82544.2"/>
    </source>
</evidence>
<keyword evidence="2" id="KW-0540">Nuclease</keyword>
<organism evidence="2">
    <name type="scientific">Marivirga arenosa</name>
    <dbReference type="NCBI Taxonomy" id="3059076"/>
    <lineage>
        <taxon>Bacteria</taxon>
        <taxon>Pseudomonadati</taxon>
        <taxon>Bacteroidota</taxon>
        <taxon>Cytophagia</taxon>
        <taxon>Cytophagales</taxon>
        <taxon>Marivirgaceae</taxon>
        <taxon>Marivirga</taxon>
    </lineage>
</organism>
<gene>
    <name evidence="2" type="ORF">QYS47_11175</name>
</gene>
<dbReference type="KEGG" id="marp:QYS47_11175"/>
<dbReference type="Proteomes" id="UP001232019">
    <property type="component" value="Chromosome"/>
</dbReference>
<dbReference type="AlphaFoldDB" id="A0AA49JD04"/>
<reference evidence="2" key="1">
    <citation type="submission" date="2023-08" db="EMBL/GenBank/DDBJ databases">
        <title>Comparative genomics and taxonomic characterization of three novel marine species of genus Marivirga.</title>
        <authorList>
            <person name="Muhammad N."/>
            <person name="Kim S.-G."/>
        </authorList>
    </citation>
    <scope>NUCLEOTIDE SEQUENCE</scope>
    <source>
        <strain evidence="2">BKB1-2</strain>
    </source>
</reference>
<dbReference type="RefSeq" id="WP_322347617.1">
    <property type="nucleotide sequence ID" value="NZ_CP129968.2"/>
</dbReference>
<keyword evidence="2" id="KW-0255">Endonuclease</keyword>
<dbReference type="InterPro" id="IPR007569">
    <property type="entry name" value="DUF559"/>
</dbReference>
<name>A0AA49JD04_9BACT</name>
<dbReference type="CDD" id="cd01038">
    <property type="entry name" value="Endonuclease_DUF559"/>
    <property type="match status" value="1"/>
</dbReference>
<accession>A0AA49JD04</accession>
<dbReference type="Gene3D" id="3.40.960.10">
    <property type="entry name" value="VSR Endonuclease"/>
    <property type="match status" value="1"/>
</dbReference>
<proteinExistence type="predicted"/>
<dbReference type="Pfam" id="PF04480">
    <property type="entry name" value="DUF559"/>
    <property type="match status" value="1"/>
</dbReference>
<dbReference type="EMBL" id="CP129968">
    <property type="protein sequence ID" value="WKK82544.2"/>
    <property type="molecule type" value="Genomic_DNA"/>
</dbReference>
<evidence type="ECO:0000259" key="1">
    <source>
        <dbReference type="Pfam" id="PF04480"/>
    </source>
</evidence>
<dbReference type="PANTHER" id="PTHR38590:SF1">
    <property type="entry name" value="BLL0828 PROTEIN"/>
    <property type="match status" value="1"/>
</dbReference>
<dbReference type="InterPro" id="IPR011335">
    <property type="entry name" value="Restrct_endonuc-II-like"/>
</dbReference>
<feature type="domain" description="DUF559" evidence="1">
    <location>
        <begin position="13"/>
        <end position="108"/>
    </location>
</feature>
<dbReference type="InterPro" id="IPR047216">
    <property type="entry name" value="Endonuclease_DUF559_bact"/>
</dbReference>
<dbReference type="SUPFAM" id="SSF52980">
    <property type="entry name" value="Restriction endonuclease-like"/>
    <property type="match status" value="1"/>
</dbReference>